<keyword evidence="7" id="KW-1185">Reference proteome</keyword>
<evidence type="ECO:0000256" key="2">
    <source>
        <dbReference type="ARBA" id="ARBA00022737"/>
    </source>
</evidence>
<dbReference type="SUPFAM" id="SSF47874">
    <property type="entry name" value="Annexin"/>
    <property type="match status" value="1"/>
</dbReference>
<proteinExistence type="inferred from homology"/>
<gene>
    <name evidence="6" type="primary">ANXC1</name>
    <name evidence="6" type="ORF">Q8F55_006890</name>
</gene>
<feature type="compositionally biased region" description="Low complexity" evidence="5">
    <location>
        <begin position="23"/>
        <end position="32"/>
    </location>
</feature>
<sequence>MSWNNNYGQQQQGGWGQQPPPQQNWGGAPPQQGGYGAPPPQQQQWGQQQPPQGQYGAPPQQQQWGGQPPAQQWGGQQQPPQQQWGGAPPQQGYGAPPPQQGYGGAPPPQQGGYGGAPTYGQAPPGQQYGQNYGAPQPAFNQSPGGPRFLGVQIPAPPPAPPIANLPSYNPQFDADRIRKATKGIGTDERTLIDTLVPLDAFQIDVLSRTFEQTVGRSLQKTLEKELSGWFEFVLLLLSRGPLGGDIALLHRACDGAGTHEDLLTEILIGRTNEEIFLLKEGYRRVYNKDLVSVIKGELSMKTERMFVMALTGSRDESPHVNPQQVQQDVEALYRAGPGKAGTDEIAICGILLQRSDAHLQAIAQAFPTRHRISLSHMVEKEFSGHMKEALLHVAQGAENDGQGVFRDVQYLEAAMSGMGTKDERLSYRIVRYHWNRPRFGAIKNQYQQRYRKSLRSRVEGETSGKYEKALVGIIEQN</sequence>
<dbReference type="PANTHER" id="PTHR10502">
    <property type="entry name" value="ANNEXIN"/>
    <property type="match status" value="1"/>
</dbReference>
<evidence type="ECO:0000256" key="5">
    <source>
        <dbReference type="SAM" id="MobiDB-lite"/>
    </source>
</evidence>
<dbReference type="PANTHER" id="PTHR10502:SF102">
    <property type="entry name" value="ANNEXIN B11"/>
    <property type="match status" value="1"/>
</dbReference>
<evidence type="ECO:0000313" key="7">
    <source>
        <dbReference type="Proteomes" id="UP001565368"/>
    </source>
</evidence>
<feature type="compositionally biased region" description="Low complexity" evidence="5">
    <location>
        <begin position="42"/>
        <end position="94"/>
    </location>
</feature>
<dbReference type="SMART" id="SM00335">
    <property type="entry name" value="ANX"/>
    <property type="match status" value="4"/>
</dbReference>
<dbReference type="InterPro" id="IPR018252">
    <property type="entry name" value="Annexin_repeat_CS"/>
</dbReference>
<evidence type="ECO:0000313" key="6">
    <source>
        <dbReference type="EMBL" id="KAL1407457.1"/>
    </source>
</evidence>
<keyword evidence="4" id="KW-0106">Calcium</keyword>
<comment type="similarity">
    <text evidence="1 4">Belongs to the annexin family.</text>
</comment>
<protein>
    <recommendedName>
        <fullName evidence="4">Annexin</fullName>
    </recommendedName>
</protein>
<reference evidence="6 7" key="1">
    <citation type="submission" date="2023-08" db="EMBL/GenBank/DDBJ databases">
        <title>Annotated Genome Sequence of Vanrija albida AlHP1.</title>
        <authorList>
            <person name="Herzog R."/>
        </authorList>
    </citation>
    <scope>NUCLEOTIDE SEQUENCE [LARGE SCALE GENOMIC DNA]</scope>
    <source>
        <strain evidence="6 7">AlHP1</strain>
    </source>
</reference>
<keyword evidence="2 4" id="KW-0677">Repeat</keyword>
<feature type="region of interest" description="Disordered" evidence="5">
    <location>
        <begin position="1"/>
        <end position="161"/>
    </location>
</feature>
<dbReference type="EMBL" id="JBBXJM010000005">
    <property type="protein sequence ID" value="KAL1407457.1"/>
    <property type="molecule type" value="Genomic_DNA"/>
</dbReference>
<keyword evidence="4" id="KW-0111">Calcium/phospholipid-binding</keyword>
<feature type="compositionally biased region" description="Low complexity" evidence="5">
    <location>
        <begin position="118"/>
        <end position="137"/>
    </location>
</feature>
<dbReference type="InterPro" id="IPR037104">
    <property type="entry name" value="Annexin_sf"/>
</dbReference>
<evidence type="ECO:0000256" key="4">
    <source>
        <dbReference type="RuleBase" id="RU003540"/>
    </source>
</evidence>
<dbReference type="PROSITE" id="PS00223">
    <property type="entry name" value="ANNEXIN_1"/>
    <property type="match status" value="1"/>
</dbReference>
<dbReference type="Pfam" id="PF00191">
    <property type="entry name" value="Annexin"/>
    <property type="match status" value="4"/>
</dbReference>
<dbReference type="Proteomes" id="UP001565368">
    <property type="component" value="Unassembled WGS sequence"/>
</dbReference>
<dbReference type="GeneID" id="95987933"/>
<dbReference type="InterPro" id="IPR001464">
    <property type="entry name" value="Annexin"/>
</dbReference>
<name>A0ABR3PYH1_9TREE</name>
<dbReference type="InterPro" id="IPR009117">
    <property type="entry name" value="ANX14"/>
</dbReference>
<dbReference type="Gene3D" id="1.10.220.10">
    <property type="entry name" value="Annexin"/>
    <property type="match status" value="4"/>
</dbReference>
<organism evidence="6 7">
    <name type="scientific">Vanrija albida</name>
    <dbReference type="NCBI Taxonomy" id="181172"/>
    <lineage>
        <taxon>Eukaryota</taxon>
        <taxon>Fungi</taxon>
        <taxon>Dikarya</taxon>
        <taxon>Basidiomycota</taxon>
        <taxon>Agaricomycotina</taxon>
        <taxon>Tremellomycetes</taxon>
        <taxon>Trichosporonales</taxon>
        <taxon>Trichosporonaceae</taxon>
        <taxon>Vanrija</taxon>
    </lineage>
</organism>
<feature type="compositionally biased region" description="Pro residues" evidence="5">
    <location>
        <begin position="95"/>
        <end position="109"/>
    </location>
</feature>
<dbReference type="PRINTS" id="PR01813">
    <property type="entry name" value="ANNEXINFUNGI"/>
</dbReference>
<accession>A0ABR3PYH1</accession>
<dbReference type="PROSITE" id="PS51897">
    <property type="entry name" value="ANNEXIN_2"/>
    <property type="match status" value="4"/>
</dbReference>
<dbReference type="RefSeq" id="XP_069207401.1">
    <property type="nucleotide sequence ID" value="XM_069355330.1"/>
</dbReference>
<keyword evidence="3 4" id="KW-0041">Annexin</keyword>
<evidence type="ECO:0000256" key="3">
    <source>
        <dbReference type="ARBA" id="ARBA00023216"/>
    </source>
</evidence>
<dbReference type="PRINTS" id="PR00196">
    <property type="entry name" value="ANNEXIN"/>
</dbReference>
<comment type="caution">
    <text evidence="6">The sequence shown here is derived from an EMBL/GenBank/DDBJ whole genome shotgun (WGS) entry which is preliminary data.</text>
</comment>
<comment type="domain">
    <text evidence="4">A pair of annexin repeats may form one binding site for calcium and phospholipid.</text>
</comment>
<dbReference type="InterPro" id="IPR018502">
    <property type="entry name" value="Annexin_repeat"/>
</dbReference>
<evidence type="ECO:0000256" key="1">
    <source>
        <dbReference type="ARBA" id="ARBA00007831"/>
    </source>
</evidence>